<feature type="compositionally biased region" description="Basic and acidic residues" evidence="1">
    <location>
        <begin position="20"/>
        <end position="30"/>
    </location>
</feature>
<dbReference type="Pfam" id="PF20241">
    <property type="entry name" value="DUF6598"/>
    <property type="match status" value="1"/>
</dbReference>
<organism evidence="3 4">
    <name type="scientific">Urochloa decumbens</name>
    <dbReference type="NCBI Taxonomy" id="240449"/>
    <lineage>
        <taxon>Eukaryota</taxon>
        <taxon>Viridiplantae</taxon>
        <taxon>Streptophyta</taxon>
        <taxon>Embryophyta</taxon>
        <taxon>Tracheophyta</taxon>
        <taxon>Spermatophyta</taxon>
        <taxon>Magnoliopsida</taxon>
        <taxon>Liliopsida</taxon>
        <taxon>Poales</taxon>
        <taxon>Poaceae</taxon>
        <taxon>PACMAD clade</taxon>
        <taxon>Panicoideae</taxon>
        <taxon>Panicodae</taxon>
        <taxon>Paniceae</taxon>
        <taxon>Melinidinae</taxon>
        <taxon>Urochloa</taxon>
    </lineage>
</organism>
<protein>
    <recommendedName>
        <fullName evidence="2">DUF6598 domain-containing protein</fullName>
    </recommendedName>
</protein>
<accession>A0ABC9GEY3</accession>
<sequence>MAGASEQGDGDSTVPLHLRFTKESEKKEAMEIDGGGSGSAETLGPGPGRGKKRPPSPRRDEDSPKSNGMDPDDNWSVSDSGSEEEEGDDNGNQGMYPPFTIDNFPRASYDSDEQDELLYANPRTMLHGPTPTRLFPAFKSGEHVFGSDYNLDDTSDLTASNAGDCLNGCQCYPMDLLQFIDAKIAGYELNRPGRAKIFGFLAARDTIKPLRNYVYNCGIDNCEAVSVKQKTGMARLPLISPTRVIEMSSRALIEFELHALTEDDTKGDDDTIIEGCTELYNMFESKSFIEHRRLYSERCALDIKYMVLINAVEARVEVKVLRLGAIDGGVNMRLLAKTSGFSEVIRLFRGAAPKPGDTMSFAIAVERRSGFDLYIEGFPRDNHTVGRKQVPYSWWKCGFTCSYHRTDEEVAELGVFASVSVKVTWKSYLKKTS</sequence>
<dbReference type="PANTHER" id="PTHR33065">
    <property type="entry name" value="OS07G0486400 PROTEIN"/>
    <property type="match status" value="1"/>
</dbReference>
<gene>
    <name evidence="3" type="ORF">URODEC1_LOCUS115103</name>
</gene>
<evidence type="ECO:0000313" key="3">
    <source>
        <dbReference type="EMBL" id="CAL5092842.1"/>
    </source>
</evidence>
<dbReference type="InterPro" id="IPR046533">
    <property type="entry name" value="DUF6598"/>
</dbReference>
<evidence type="ECO:0000256" key="1">
    <source>
        <dbReference type="SAM" id="MobiDB-lite"/>
    </source>
</evidence>
<dbReference type="Proteomes" id="UP001497457">
    <property type="component" value="Chromosome 9rd"/>
</dbReference>
<evidence type="ECO:0000259" key="2">
    <source>
        <dbReference type="Pfam" id="PF20241"/>
    </source>
</evidence>
<feature type="domain" description="DUF6598" evidence="2">
    <location>
        <begin position="176"/>
        <end position="393"/>
    </location>
</feature>
<name>A0ABC9GEY3_9POAL</name>
<keyword evidence="4" id="KW-1185">Reference proteome</keyword>
<evidence type="ECO:0000313" key="4">
    <source>
        <dbReference type="Proteomes" id="UP001497457"/>
    </source>
</evidence>
<proteinExistence type="predicted"/>
<feature type="region of interest" description="Disordered" evidence="1">
    <location>
        <begin position="1"/>
        <end position="108"/>
    </location>
</feature>
<dbReference type="PANTHER" id="PTHR33065:SF185">
    <property type="entry name" value="DUF6598 DOMAIN-CONTAINING PROTEIN"/>
    <property type="match status" value="1"/>
</dbReference>
<dbReference type="EMBL" id="OZ075119">
    <property type="protein sequence ID" value="CAL5092842.1"/>
    <property type="molecule type" value="Genomic_DNA"/>
</dbReference>
<dbReference type="AlphaFoldDB" id="A0ABC9GEY3"/>
<reference evidence="3" key="1">
    <citation type="submission" date="2024-10" db="EMBL/GenBank/DDBJ databases">
        <authorList>
            <person name="Ryan C."/>
        </authorList>
    </citation>
    <scope>NUCLEOTIDE SEQUENCE [LARGE SCALE GENOMIC DNA]</scope>
</reference>